<dbReference type="EMBL" id="CP158374">
    <property type="protein sequence ID" value="XBX82144.1"/>
    <property type="molecule type" value="Genomic_DNA"/>
</dbReference>
<feature type="region of interest" description="Disordered" evidence="1">
    <location>
        <begin position="126"/>
        <end position="158"/>
    </location>
</feature>
<feature type="compositionally biased region" description="Low complexity" evidence="1">
    <location>
        <begin position="135"/>
        <end position="149"/>
    </location>
</feature>
<organism evidence="2">
    <name type="scientific">Agromyces sp. G08B096</name>
    <dbReference type="NCBI Taxonomy" id="3156399"/>
    <lineage>
        <taxon>Bacteria</taxon>
        <taxon>Bacillati</taxon>
        <taxon>Actinomycetota</taxon>
        <taxon>Actinomycetes</taxon>
        <taxon>Micrococcales</taxon>
        <taxon>Microbacteriaceae</taxon>
        <taxon>Agromyces</taxon>
    </lineage>
</organism>
<evidence type="ECO:0000313" key="2">
    <source>
        <dbReference type="EMBL" id="XBX82144.1"/>
    </source>
</evidence>
<name>A0AAU7W8B4_9MICO</name>
<proteinExistence type="predicted"/>
<evidence type="ECO:0000256" key="1">
    <source>
        <dbReference type="SAM" id="MobiDB-lite"/>
    </source>
</evidence>
<reference evidence="2" key="1">
    <citation type="submission" date="2024-05" db="EMBL/GenBank/DDBJ databases">
        <authorList>
            <person name="Yu L."/>
        </authorList>
    </citation>
    <scope>NUCLEOTIDE SEQUENCE</scope>
    <source>
        <strain evidence="2">G08B096</strain>
    </source>
</reference>
<dbReference type="Gene3D" id="1.20.120.20">
    <property type="entry name" value="Apolipoprotein"/>
    <property type="match status" value="1"/>
</dbReference>
<accession>A0AAU7W8B4</accession>
<dbReference type="AlphaFoldDB" id="A0AAU7W8B4"/>
<sequence>MKGKILFVVGLGVGYVLGTRAGRERYEQIKQAAEKVWNQPSVQQGVGTVTDFAKSKVGDLGEVVLDKAKEFIGSATRSSGATKQDVSRAAASARRGVSSSAKAAKSAVDSAAEAIDDVIEQAADVAGEAAKPAGRTAPRTSPSSRTASSMRKPAASDS</sequence>
<dbReference type="RefSeq" id="WP_350348165.1">
    <property type="nucleotide sequence ID" value="NZ_CP158374.1"/>
</dbReference>
<gene>
    <name evidence="2" type="ORF">ABIQ69_16270</name>
</gene>
<protein>
    <submittedName>
        <fullName evidence="2">YtxH domain-containing protein</fullName>
    </submittedName>
</protein>